<evidence type="ECO:0000259" key="1">
    <source>
        <dbReference type="Pfam" id="PF03413"/>
    </source>
</evidence>
<dbReference type="RefSeq" id="WP_090793838.1">
    <property type="nucleotide sequence ID" value="NZ_FMYI01000003.1"/>
</dbReference>
<feature type="domain" description="PepSY" evidence="1">
    <location>
        <begin position="29"/>
        <end position="97"/>
    </location>
</feature>
<reference evidence="3" key="1">
    <citation type="submission" date="2016-09" db="EMBL/GenBank/DDBJ databases">
        <authorList>
            <person name="Varghese N."/>
            <person name="Submissions S."/>
        </authorList>
    </citation>
    <scope>NUCLEOTIDE SEQUENCE [LARGE SCALE GENOMIC DNA]</scope>
    <source>
        <strain evidence="3">S5</strain>
    </source>
</reference>
<dbReference type="Proteomes" id="UP000242949">
    <property type="component" value="Unassembled WGS sequence"/>
</dbReference>
<dbReference type="AlphaFoldDB" id="A0A1G6HKF4"/>
<name>A0A1G6HKF4_9BACI</name>
<dbReference type="EMBL" id="FMYI01000003">
    <property type="protein sequence ID" value="SDB93906.1"/>
    <property type="molecule type" value="Genomic_DNA"/>
</dbReference>
<dbReference type="STRING" id="1612202.SAMN05421734_10316"/>
<sequence length="106" mass="12092">MNWKKTLSTIGVGIAIGYLLNDQLQKMPIRPEDALKMAKEKFRVYGSVSGSWIYMKTEPLTIHGLDYIVYRGGITRTINEESIQYEFFIDAHTGTIIHAEESNHSI</sequence>
<evidence type="ECO:0000313" key="2">
    <source>
        <dbReference type="EMBL" id="SDB93906.1"/>
    </source>
</evidence>
<accession>A0A1G6HKF4</accession>
<dbReference type="OrthoDB" id="2989832at2"/>
<gene>
    <name evidence="2" type="ORF">SAMN05421734_10316</name>
</gene>
<evidence type="ECO:0000313" key="3">
    <source>
        <dbReference type="Proteomes" id="UP000242949"/>
    </source>
</evidence>
<protein>
    <submittedName>
        <fullName evidence="2">Predicted small secreted protein</fullName>
    </submittedName>
</protein>
<dbReference type="InterPro" id="IPR025711">
    <property type="entry name" value="PepSY"/>
</dbReference>
<keyword evidence="3" id="KW-1185">Reference proteome</keyword>
<proteinExistence type="predicted"/>
<organism evidence="2 3">
    <name type="scientific">Pelagirhabdus alkalitolerans</name>
    <dbReference type="NCBI Taxonomy" id="1612202"/>
    <lineage>
        <taxon>Bacteria</taxon>
        <taxon>Bacillati</taxon>
        <taxon>Bacillota</taxon>
        <taxon>Bacilli</taxon>
        <taxon>Bacillales</taxon>
        <taxon>Bacillaceae</taxon>
        <taxon>Pelagirhabdus</taxon>
    </lineage>
</organism>
<dbReference type="Pfam" id="PF03413">
    <property type="entry name" value="PepSY"/>
    <property type="match status" value="1"/>
</dbReference>